<reference evidence="3" key="1">
    <citation type="submission" date="2009-12" db="EMBL/GenBank/DDBJ databases">
        <title>The Genome Sequence of Anolis carolinensis (Green Anole Lizard).</title>
        <authorList>
            <consortium name="The Genome Sequencing Platform"/>
            <person name="Di Palma F."/>
            <person name="Alfoldi J."/>
            <person name="Heiman D."/>
            <person name="Young S."/>
            <person name="Grabherr M."/>
            <person name="Johnson J."/>
            <person name="Lander E.S."/>
            <person name="Lindblad-Toh K."/>
        </authorList>
    </citation>
    <scope>NUCLEOTIDE SEQUENCE [LARGE SCALE GENOMIC DNA]</scope>
    <source>
        <strain evidence="3">JBL SC #1</strain>
    </source>
</reference>
<dbReference type="SUPFAM" id="SSF55394">
    <property type="entry name" value="Bactericidal permeability-increasing protein, BPI"/>
    <property type="match status" value="2"/>
</dbReference>
<reference evidence="3" key="3">
    <citation type="submission" date="2025-09" db="UniProtKB">
        <authorList>
            <consortium name="Ensembl"/>
        </authorList>
    </citation>
    <scope>IDENTIFICATION</scope>
</reference>
<dbReference type="InParanoid" id="H9GS07"/>
<dbReference type="InterPro" id="IPR017943">
    <property type="entry name" value="Bactericidal_perm-incr_a/b_dom"/>
</dbReference>
<proteinExistence type="predicted"/>
<dbReference type="Gene3D" id="3.15.20.10">
    <property type="entry name" value="Bactericidal permeability-increasing protein, domain 2"/>
    <property type="match status" value="1"/>
</dbReference>
<dbReference type="AlphaFoldDB" id="H9GS07"/>
<evidence type="ECO:0000259" key="2">
    <source>
        <dbReference type="Pfam" id="PF01273"/>
    </source>
</evidence>
<dbReference type="HOGENOM" id="CLU_1820110_0_0_1"/>
<dbReference type="GO" id="GO:0008289">
    <property type="term" value="F:lipid binding"/>
    <property type="evidence" value="ECO:0007669"/>
    <property type="project" value="InterPro"/>
</dbReference>
<dbReference type="CTD" id="128859"/>
<organism evidence="3 4">
    <name type="scientific">Anolis carolinensis</name>
    <name type="common">Green anole</name>
    <name type="synonym">American chameleon</name>
    <dbReference type="NCBI Taxonomy" id="28377"/>
    <lineage>
        <taxon>Eukaryota</taxon>
        <taxon>Metazoa</taxon>
        <taxon>Chordata</taxon>
        <taxon>Craniata</taxon>
        <taxon>Vertebrata</taxon>
        <taxon>Euteleostomi</taxon>
        <taxon>Lepidosauria</taxon>
        <taxon>Squamata</taxon>
        <taxon>Bifurcata</taxon>
        <taxon>Unidentata</taxon>
        <taxon>Episquamata</taxon>
        <taxon>Toxicofera</taxon>
        <taxon>Iguania</taxon>
        <taxon>Dactyloidae</taxon>
        <taxon>Anolis</taxon>
    </lineage>
</organism>
<keyword evidence="4" id="KW-1185">Reference proteome</keyword>
<name>H9GS07_ANOCA</name>
<dbReference type="RefSeq" id="XP_062835265.1">
    <property type="nucleotide sequence ID" value="XM_062979195.1"/>
</dbReference>
<sequence length="478" mass="53234">MRLNMGAAWVGFLFLLAYSWVIFCEENCGTFHMRCDSKTIQNGANKAIVDSNIMGELYENASKAQGNAKMVKGIKGLKVKDMRPPNVTVDYLPDEGTRMCIISQLTVGGKSFIGGPMEITVKNNMSILCEIKKNTKKELEIDLKKCRVDLISCKTNLPSSMLPKIVAKFLNSTLTKVMPGMMCPAAEKVVKVMEKMTSSSWQKQPIGDRGAIEYKLCKDPKITQDGAMLQLETVIHKKNGDKIEMPQRAKMPKEMPPKKEGFTDVLISADYMDALMELFADDFRCDVNKAKVSSLTIGKLAKMIPSISKSQPASKAVKAEIRLKEPVKHSLGPNGSYMTVHSSVNLIAEPKGKILFSFEMVQRWDVDYAVEDEKLKLKIKSVSTKEIKVTSKSPGKVEMEPLKKYMQDIVKTACMPAVNKALSDNLVPLPNLMAATYEESTKEFKKLPDALMMHIHSEPVDFSNLVKKMGEITSKGEH</sequence>
<feature type="domain" description="Lipid-binding serum glycoprotein N-terminal" evidence="2">
    <location>
        <begin position="60"/>
        <end position="191"/>
    </location>
</feature>
<dbReference type="InterPro" id="IPR051660">
    <property type="entry name" value="BPI_fold-BPI/LBP"/>
</dbReference>
<feature type="signal peptide" evidence="1">
    <location>
        <begin position="1"/>
        <end position="24"/>
    </location>
</feature>
<dbReference type="PANTHER" id="PTHR46019">
    <property type="entry name" value="BPI FOLD-CONTAINING FAMILY B MEMBER 4-RELATED"/>
    <property type="match status" value="1"/>
</dbReference>
<dbReference type="GeneID" id="103280854"/>
<accession>H9GS07</accession>
<dbReference type="STRING" id="28377.ENSACAP00000019141"/>
<dbReference type="Pfam" id="PF01273">
    <property type="entry name" value="LBP_BPI_CETP"/>
    <property type="match status" value="1"/>
</dbReference>
<dbReference type="Bgee" id="ENSACAG00000027446">
    <property type="expression patterns" value="Expressed in liver"/>
</dbReference>
<dbReference type="InterPro" id="IPR017942">
    <property type="entry name" value="Lipid-bd_serum_glycop_N"/>
</dbReference>
<evidence type="ECO:0000256" key="1">
    <source>
        <dbReference type="SAM" id="SignalP"/>
    </source>
</evidence>
<dbReference type="Proteomes" id="UP000001646">
    <property type="component" value="Unplaced"/>
</dbReference>
<dbReference type="Gene3D" id="3.15.10.10">
    <property type="entry name" value="Bactericidal permeability-increasing protein, domain 1"/>
    <property type="match status" value="1"/>
</dbReference>
<evidence type="ECO:0000313" key="3">
    <source>
        <dbReference type="Ensembl" id="ENSACAP00000019141.3"/>
    </source>
</evidence>
<reference evidence="3" key="2">
    <citation type="submission" date="2025-08" db="UniProtKB">
        <authorList>
            <consortium name="Ensembl"/>
        </authorList>
    </citation>
    <scope>IDENTIFICATION</scope>
</reference>
<keyword evidence="1" id="KW-0732">Signal</keyword>
<dbReference type="Ensembl" id="ENSACAT00000023474.3">
    <property type="protein sequence ID" value="ENSACAP00000019141.3"/>
    <property type="gene ID" value="ENSACAG00000027446.3"/>
</dbReference>
<feature type="chain" id="PRO_5032680005" description="Lipid-binding serum glycoprotein N-terminal domain-containing protein" evidence="1">
    <location>
        <begin position="25"/>
        <end position="478"/>
    </location>
</feature>
<gene>
    <name evidence="3" type="primary">bpifb6</name>
</gene>
<dbReference type="PANTHER" id="PTHR46019:SF2">
    <property type="entry name" value="BPI FOLD-CONTAINING FAMILY B MEMBER 6"/>
    <property type="match status" value="1"/>
</dbReference>
<evidence type="ECO:0000313" key="4">
    <source>
        <dbReference type="Proteomes" id="UP000001646"/>
    </source>
</evidence>
<dbReference type="GeneTree" id="ENSGT01100000263546"/>
<dbReference type="eggNOG" id="KOG4160">
    <property type="taxonomic scope" value="Eukaryota"/>
</dbReference>
<protein>
    <recommendedName>
        <fullName evidence="2">Lipid-binding serum glycoprotein N-terminal domain-containing protein</fullName>
    </recommendedName>
</protein>